<feature type="compositionally biased region" description="Basic and acidic residues" evidence="14">
    <location>
        <begin position="11"/>
        <end position="23"/>
    </location>
</feature>
<dbReference type="GeneID" id="92357011"/>
<evidence type="ECO:0000256" key="10">
    <source>
        <dbReference type="ARBA" id="ARBA00032753"/>
    </source>
</evidence>
<feature type="region of interest" description="Disordered" evidence="14">
    <location>
        <begin position="673"/>
        <end position="725"/>
    </location>
</feature>
<evidence type="ECO:0000256" key="1">
    <source>
        <dbReference type="ARBA" id="ARBA00001947"/>
    </source>
</evidence>
<comment type="cofactor">
    <cofactor evidence="1">
        <name>Zn(2+)</name>
        <dbReference type="ChEBI" id="CHEBI:29105"/>
    </cofactor>
</comment>
<evidence type="ECO:0000256" key="9">
    <source>
        <dbReference type="ARBA" id="ARBA00024627"/>
    </source>
</evidence>
<feature type="compositionally biased region" description="Gly residues" evidence="14">
    <location>
        <begin position="1164"/>
        <end position="1176"/>
    </location>
</feature>
<feature type="compositionally biased region" description="Basic and acidic residues" evidence="14">
    <location>
        <begin position="32"/>
        <end position="54"/>
    </location>
</feature>
<dbReference type="AlphaFoldDB" id="A0A836GLW3"/>
<feature type="region of interest" description="Disordered" evidence="14">
    <location>
        <begin position="152"/>
        <end position="190"/>
    </location>
</feature>
<organism evidence="16 17">
    <name type="scientific">Leishmania orientalis</name>
    <dbReference type="NCBI Taxonomy" id="2249476"/>
    <lineage>
        <taxon>Eukaryota</taxon>
        <taxon>Discoba</taxon>
        <taxon>Euglenozoa</taxon>
        <taxon>Kinetoplastea</taxon>
        <taxon>Metakinetoplastina</taxon>
        <taxon>Trypanosomatida</taxon>
        <taxon>Trypanosomatidae</taxon>
        <taxon>Leishmaniinae</taxon>
        <taxon>Leishmania</taxon>
    </lineage>
</organism>
<comment type="catalytic activity">
    <reaction evidence="9">
        <text>C-terminal L-alpha-aminoacyl-L-glutamyl-[tubulin] + H2O = C-terminal L-alpha-aminoacyl-[tubulin] + L-glutamate</text>
        <dbReference type="Rhea" id="RHEA:63796"/>
        <dbReference type="Rhea" id="RHEA-COMP:16436"/>
        <dbReference type="Rhea" id="RHEA-COMP:16437"/>
        <dbReference type="ChEBI" id="CHEBI:15377"/>
        <dbReference type="ChEBI" id="CHEBI:29985"/>
        <dbReference type="ChEBI" id="CHEBI:90782"/>
        <dbReference type="ChEBI" id="CHEBI:149556"/>
        <dbReference type="EC" id="3.4.17.24"/>
    </reaction>
    <physiologicalReaction direction="left-to-right" evidence="9">
        <dbReference type="Rhea" id="RHEA:63797"/>
    </physiologicalReaction>
</comment>
<feature type="domain" description="Peptidase M14" evidence="15">
    <location>
        <begin position="716"/>
        <end position="1034"/>
    </location>
</feature>
<feature type="compositionally biased region" description="Polar residues" evidence="14">
    <location>
        <begin position="1"/>
        <end position="10"/>
    </location>
</feature>
<sequence>MPRSSFVNTVRSKERDASFEALKRAQPLRQHSGREKESSTTDSRRCTAAEKEADVQGSTNDVRVDTGEAVWTNPHSDRLVCPYDVPELRAAVAYPRWQQSEPHSDIAPTTGGGRLCVHSPREDGAAASAALQHRGLSRSFLLSTSPKFSEIYAPAGSSPSINTSSSEQSARAKHQKHRLQFSDRDRSPKGAAWLTDQLRSGWRGTAVKTTTPPGRARALPIQSSRCATPTTCSSPRLPTTLSFVSQPSPRQHVALRSLALAPARPEAVGSVESSLNGIATGRLVTELKTISPKTGVLYRPPSGHQLQSRQQQLHLESSIETAAFSCLDNVANVTRMGLSFSGCSRKSSPREAISQRTSTEDRCHASRRTSKSTNVSSTRESSHHICRRDAGDAAHRVSAAQAMGASLTLQDPPVDDGNWVFQRPPNNQRTFYFEEDNLEFSSQFDSGNLIQVERVGTFNYRMYTAMDCGNSPWQTNNRQWFHFSVRGGSKGAIVTICFVGMAHSSMFTYDWMPVMAVVPTRPQYTRIPGKALVEALETMPETPGYPLLVHKPLSRDDADSDGGDEVYNEVDGGGGGASTSTSGGTGSVSSISPAGKSLAAGKKKKNKKKNIAMNLTFHFKIESEISVTYTPPQGRPDAPAIYIASNHPYTYYTLQRNLAMWQEMARRSITMGEMNVPEPDPETLHCSSEQRDAAGSHGGDSSTTEQPGSNRRSRKSPGNSNGGIASLSCTAPQSEIYFHREVLCKSLEKRDVTLLTISDCSGMTAERAPLISKEADLPHSSALGHTKRPYSFSRKQYVVLTARVHPGECPGSHLMHGCIDFLLNRTDSRAAALRHNFVFCVVPMLNPDGVIRGHSRVDSNGVDLNRMYRDPSRQRHPAPYAVLSLLRSLGSQLALFIDMHAHANKRGTFLYGNSMDGPSQVENLLYAKLVSLNTPYLDFRSCNFSEANMFAVGKSGKRKDSSSRVVAFTETGIIHGYTIETSHVMADSLNSVAPLTSHAGDQVDTALPNPLPLMHIPATFHDTGRAMLVALLDLKGINPASRLPLTQFHSTRGLALWLQRQLQIESAEVLFAQAFKFHGREVQASTSESGSALLTSIMKSLTAEEYPDKLTVKGARLLPRTTFSGVRSFLPLEMAILLLVQTAPTGPPRSLLYSGGNLAVSGGAHGGGTNGKGGGNALRRGTSPTSGGNSANSGLTTIPPPVISTRRRSKPIFVSGDTTVET</sequence>
<reference evidence="17" key="2">
    <citation type="journal article" date="2021" name="Sci. Data">
        <title>Chromosome-scale genome sequencing, assembly and annotation of six genomes from subfamily Leishmaniinae.</title>
        <authorList>
            <person name="Almutairi H."/>
            <person name="Urbaniak M.D."/>
            <person name="Bates M.D."/>
            <person name="Jariyapan N."/>
            <person name="Kwakye-Nuako G."/>
            <person name="Thomaz Soccol V."/>
            <person name="Al-Salem W.S."/>
            <person name="Dillon R.J."/>
            <person name="Bates P.A."/>
            <person name="Gatherer D."/>
        </authorList>
    </citation>
    <scope>NUCLEOTIDE SEQUENCE [LARGE SCALE GENOMIC DNA]</scope>
</reference>
<feature type="region of interest" description="Disordered" evidence="14">
    <location>
        <begin position="547"/>
        <end position="605"/>
    </location>
</feature>
<dbReference type="SUPFAM" id="SSF53187">
    <property type="entry name" value="Zn-dependent exopeptidases"/>
    <property type="match status" value="1"/>
</dbReference>
<dbReference type="Gene3D" id="3.40.630.10">
    <property type="entry name" value="Zn peptidases"/>
    <property type="match status" value="1"/>
</dbReference>
<evidence type="ECO:0000256" key="2">
    <source>
        <dbReference type="ARBA" id="ARBA00004123"/>
    </source>
</evidence>
<dbReference type="InterPro" id="IPR034286">
    <property type="entry name" value="M14_AGBL5-like"/>
</dbReference>
<gene>
    <name evidence="16" type="ORF">LSCM4_01011</name>
</gene>
<dbReference type="InterPro" id="IPR050821">
    <property type="entry name" value="Cytosolic_carboxypeptidase"/>
</dbReference>
<comment type="similarity">
    <text evidence="5 13">Belongs to the peptidase M14 family.</text>
</comment>
<comment type="subcellular location">
    <subcellularLocation>
        <location evidence="3">Cytoplasm</location>
        <location evidence="3">Cytoskeleton</location>
        <location evidence="3">Spindle</location>
    </subcellularLocation>
    <subcellularLocation>
        <location evidence="4">Midbody</location>
    </subcellularLocation>
    <subcellularLocation>
        <location evidence="2">Nucleus</location>
    </subcellularLocation>
</comment>
<evidence type="ECO:0000313" key="16">
    <source>
        <dbReference type="EMBL" id="KAG5467925.1"/>
    </source>
</evidence>
<accession>A0A836GLW3</accession>
<dbReference type="PANTHER" id="PTHR12756:SF46">
    <property type="entry name" value="CYTOSOLIC CARBOXYPEPTIDASE-LIKE PROTEIN 5"/>
    <property type="match status" value="1"/>
</dbReference>
<keyword evidence="6" id="KW-0963">Cytoplasm</keyword>
<feature type="region of interest" description="Disordered" evidence="14">
    <location>
        <begin position="1164"/>
        <end position="1222"/>
    </location>
</feature>
<evidence type="ECO:0000256" key="13">
    <source>
        <dbReference type="PROSITE-ProRule" id="PRU01379"/>
    </source>
</evidence>
<feature type="compositionally biased region" description="Polar residues" evidence="14">
    <location>
        <begin position="1182"/>
        <end position="1196"/>
    </location>
</feature>
<evidence type="ECO:0000259" key="15">
    <source>
        <dbReference type="PROSITE" id="PS52035"/>
    </source>
</evidence>
<dbReference type="GO" id="GO:0005819">
    <property type="term" value="C:spindle"/>
    <property type="evidence" value="ECO:0007669"/>
    <property type="project" value="UniProtKB-SubCell"/>
</dbReference>
<feature type="compositionally biased region" description="Polar residues" evidence="14">
    <location>
        <begin position="699"/>
        <end position="725"/>
    </location>
</feature>
<evidence type="ECO:0000256" key="14">
    <source>
        <dbReference type="SAM" id="MobiDB-lite"/>
    </source>
</evidence>
<evidence type="ECO:0000256" key="3">
    <source>
        <dbReference type="ARBA" id="ARBA00004186"/>
    </source>
</evidence>
<dbReference type="FunFam" id="2.60.40.3120:FF:000004">
    <property type="entry name" value="Metallo-peptidase, Clan MC, Family M14"/>
    <property type="match status" value="1"/>
</dbReference>
<evidence type="ECO:0000313" key="17">
    <source>
        <dbReference type="Proteomes" id="UP000674143"/>
    </source>
</evidence>
<dbReference type="Pfam" id="PF00246">
    <property type="entry name" value="Peptidase_M14"/>
    <property type="match status" value="1"/>
</dbReference>
<evidence type="ECO:0000256" key="5">
    <source>
        <dbReference type="ARBA" id="ARBA00005988"/>
    </source>
</evidence>
<evidence type="ECO:0000256" key="4">
    <source>
        <dbReference type="ARBA" id="ARBA00004214"/>
    </source>
</evidence>
<comment type="catalytic activity">
    <reaction evidence="12">
        <text>gamma-L-glutamyl-L-glutamyl-[protein] + H2O = L-glutamyl-[protein] + L-glutamate</text>
        <dbReference type="Rhea" id="RHEA:60152"/>
        <dbReference type="Rhea" id="RHEA-COMP:10208"/>
        <dbReference type="Rhea" id="RHEA-COMP:15517"/>
        <dbReference type="ChEBI" id="CHEBI:15377"/>
        <dbReference type="ChEBI" id="CHEBI:29973"/>
        <dbReference type="ChEBI" id="CHEBI:29985"/>
        <dbReference type="ChEBI" id="CHEBI:143622"/>
    </reaction>
    <physiologicalReaction direction="left-to-right" evidence="12">
        <dbReference type="Rhea" id="RHEA:60153"/>
    </physiologicalReaction>
</comment>
<feature type="region of interest" description="Disordered" evidence="14">
    <location>
        <begin position="1"/>
        <end position="61"/>
    </location>
</feature>
<dbReference type="GO" id="GO:0005634">
    <property type="term" value="C:nucleus"/>
    <property type="evidence" value="ECO:0007669"/>
    <property type="project" value="UniProtKB-SubCell"/>
</dbReference>
<dbReference type="FunFam" id="3.40.630.10:FF:000118">
    <property type="entry name" value="Metallo-peptidase, Clan MC, Family M14"/>
    <property type="match status" value="1"/>
</dbReference>
<dbReference type="Pfam" id="PF18027">
    <property type="entry name" value="Pepdidase_M14_N"/>
    <property type="match status" value="1"/>
</dbReference>
<dbReference type="InterPro" id="IPR000834">
    <property type="entry name" value="Peptidase_M14"/>
</dbReference>
<dbReference type="Gene3D" id="2.60.40.3120">
    <property type="match status" value="1"/>
</dbReference>
<dbReference type="EMBL" id="JAFHLR010000034">
    <property type="protein sequence ID" value="KAG5467925.1"/>
    <property type="molecule type" value="Genomic_DNA"/>
</dbReference>
<protein>
    <recommendedName>
        <fullName evidence="8">Cytosolic carboxypeptidase-like protein 5</fullName>
    </recommendedName>
    <alternativeName>
        <fullName evidence="11">ATP/GTP-binding protein-like 5</fullName>
    </alternativeName>
    <alternativeName>
        <fullName evidence="10">Protein deglutamylase CCP5</fullName>
    </alternativeName>
</protein>
<dbReference type="RefSeq" id="XP_067059727.1">
    <property type="nucleotide sequence ID" value="XM_067203077.1"/>
</dbReference>
<dbReference type="PANTHER" id="PTHR12756">
    <property type="entry name" value="CYTOSOLIC CARBOXYPEPTIDASE"/>
    <property type="match status" value="1"/>
</dbReference>
<dbReference type="PROSITE" id="PS52035">
    <property type="entry name" value="PEPTIDASE_M14"/>
    <property type="match status" value="1"/>
</dbReference>
<evidence type="ECO:0000256" key="6">
    <source>
        <dbReference type="ARBA" id="ARBA00023212"/>
    </source>
</evidence>
<evidence type="ECO:0000256" key="11">
    <source>
        <dbReference type="ARBA" id="ARBA00032928"/>
    </source>
</evidence>
<evidence type="ECO:0000256" key="7">
    <source>
        <dbReference type="ARBA" id="ARBA00023242"/>
    </source>
</evidence>
<name>A0A836GLW3_9TRYP</name>
<keyword evidence="6" id="KW-0206">Cytoskeleton</keyword>
<dbReference type="GO" id="GO:0004181">
    <property type="term" value="F:metallocarboxypeptidase activity"/>
    <property type="evidence" value="ECO:0007669"/>
    <property type="project" value="InterPro"/>
</dbReference>
<keyword evidence="17" id="KW-1185">Reference proteome</keyword>
<dbReference type="CDD" id="cd06236">
    <property type="entry name" value="M14_AGBL5_like"/>
    <property type="match status" value="1"/>
</dbReference>
<feature type="compositionally biased region" description="Acidic residues" evidence="14">
    <location>
        <begin position="558"/>
        <end position="568"/>
    </location>
</feature>
<dbReference type="GO" id="GO:0030496">
    <property type="term" value="C:midbody"/>
    <property type="evidence" value="ECO:0007669"/>
    <property type="project" value="UniProtKB-SubCell"/>
</dbReference>
<evidence type="ECO:0000256" key="8">
    <source>
        <dbReference type="ARBA" id="ARBA00024141"/>
    </source>
</evidence>
<reference evidence="17" key="1">
    <citation type="journal article" date="2021" name="Microbiol. Resour. Announc.">
        <title>LGAAP: Leishmaniinae Genome Assembly and Annotation Pipeline.</title>
        <authorList>
            <person name="Almutairi H."/>
            <person name="Urbaniak M.D."/>
            <person name="Bates M.D."/>
            <person name="Jariyapan N."/>
            <person name="Kwakye-Nuako G."/>
            <person name="Thomaz-Soccol V."/>
            <person name="Al-Salem W.S."/>
            <person name="Dillon R.J."/>
            <person name="Bates P.A."/>
            <person name="Gatherer D."/>
        </authorList>
    </citation>
    <scope>NUCLEOTIDE SEQUENCE [LARGE SCALE GENOMIC DNA]</scope>
</reference>
<dbReference type="GO" id="GO:0008270">
    <property type="term" value="F:zinc ion binding"/>
    <property type="evidence" value="ECO:0007669"/>
    <property type="project" value="InterPro"/>
</dbReference>
<dbReference type="GO" id="GO:0006508">
    <property type="term" value="P:proteolysis"/>
    <property type="evidence" value="ECO:0007669"/>
    <property type="project" value="InterPro"/>
</dbReference>
<dbReference type="Proteomes" id="UP000674143">
    <property type="component" value="Unassembled WGS sequence"/>
</dbReference>
<feature type="compositionally biased region" description="Low complexity" evidence="14">
    <location>
        <begin position="578"/>
        <end position="592"/>
    </location>
</feature>
<feature type="active site" description="Proton donor/acceptor" evidence="13">
    <location>
        <position position="980"/>
    </location>
</feature>
<feature type="compositionally biased region" description="Polar residues" evidence="14">
    <location>
        <begin position="157"/>
        <end position="169"/>
    </location>
</feature>
<dbReference type="InterPro" id="IPR040626">
    <property type="entry name" value="Pepdidase_M14_N"/>
</dbReference>
<comment type="caution">
    <text evidence="16">The sequence shown here is derived from an EMBL/GenBank/DDBJ whole genome shotgun (WGS) entry which is preliminary data.</text>
</comment>
<feature type="compositionally biased region" description="Basic and acidic residues" evidence="14">
    <location>
        <begin position="380"/>
        <end position="389"/>
    </location>
</feature>
<dbReference type="KEGG" id="loi:92357011"/>
<proteinExistence type="inferred from homology"/>
<evidence type="ECO:0000256" key="12">
    <source>
        <dbReference type="ARBA" id="ARBA00047714"/>
    </source>
</evidence>
<feature type="region of interest" description="Disordered" evidence="14">
    <location>
        <begin position="339"/>
        <end position="389"/>
    </location>
</feature>
<keyword evidence="7" id="KW-0539">Nucleus</keyword>
<feature type="region of interest" description="Disordered" evidence="14">
    <location>
        <begin position="101"/>
        <end position="120"/>
    </location>
</feature>